<name>C4JL93_UNCRE</name>
<accession>C4JL93</accession>
<dbReference type="eggNOG" id="ENOG502QTM1">
    <property type="taxonomic scope" value="Eukaryota"/>
</dbReference>
<dbReference type="InterPro" id="IPR037175">
    <property type="entry name" value="KFase_sf"/>
</dbReference>
<dbReference type="InParanoid" id="C4JL93"/>
<dbReference type="GO" id="GO:0019441">
    <property type="term" value="P:L-tryptophan catabolic process to kynurenine"/>
    <property type="evidence" value="ECO:0007669"/>
    <property type="project" value="InterPro"/>
</dbReference>
<dbReference type="Gene3D" id="3.50.30.50">
    <property type="entry name" value="Putative cyclase"/>
    <property type="match status" value="1"/>
</dbReference>
<dbReference type="OMA" id="TGWWTRF"/>
<evidence type="ECO:0000313" key="3">
    <source>
        <dbReference type="EMBL" id="EEP78755.1"/>
    </source>
</evidence>
<dbReference type="HOGENOM" id="CLU_030671_1_0_1"/>
<evidence type="ECO:0000313" key="4">
    <source>
        <dbReference type="Proteomes" id="UP000002058"/>
    </source>
</evidence>
<evidence type="ECO:0000256" key="1">
    <source>
        <dbReference type="ARBA" id="ARBA00007865"/>
    </source>
</evidence>
<dbReference type="VEuPathDB" id="FungiDB:UREG_03601"/>
<dbReference type="PANTHER" id="PTHR34861">
    <property type="match status" value="1"/>
</dbReference>
<evidence type="ECO:0000256" key="2">
    <source>
        <dbReference type="SAM" id="MobiDB-lite"/>
    </source>
</evidence>
<protein>
    <recommendedName>
        <fullName evidence="5">Cyclase</fullName>
    </recommendedName>
</protein>
<feature type="region of interest" description="Disordered" evidence="2">
    <location>
        <begin position="19"/>
        <end position="41"/>
    </location>
</feature>
<sequence>MSSLKDRLAQVTTFMGGSKSANELPWHPDNTKLPTRKNLPSIPGAPEGAAWVWGKDDYLGRLNLLTPTRVKAAAAEIKTGEMVPLNLPLNVPETPAFGREKFVHTIKCLHENIAYDDKYELNTQSGTQWDGFRHFAHMATETFYNGTKGKDILGPESNENCSIHHWADHGIAGRGVLLDYWAYANANGMKYDPYTSHAITFDDLYKCGKAQGIDIRPEAQGGDIKVGDILMIRSGFVDAYNSRTPEERRSLALRRHAIGEADEQRFAGIAQEEAVIDWLHDAYFAAVVGDAPSFERWPTPKEYYLHEYILALWGMPLGEMWDLERLAAKCRETNRWFFFMTSAPANVPAGVSSHANAIAIF</sequence>
<evidence type="ECO:0008006" key="5">
    <source>
        <dbReference type="Google" id="ProtNLM"/>
    </source>
</evidence>
<dbReference type="AlphaFoldDB" id="C4JL93"/>
<dbReference type="EMBL" id="CH476616">
    <property type="protein sequence ID" value="EEP78755.1"/>
    <property type="molecule type" value="Genomic_DNA"/>
</dbReference>
<proteinExistence type="inferred from homology"/>
<comment type="similarity">
    <text evidence="1">Belongs to the Cyclase 1 superfamily.</text>
</comment>
<dbReference type="GO" id="GO:0004061">
    <property type="term" value="F:arylformamidase activity"/>
    <property type="evidence" value="ECO:0007669"/>
    <property type="project" value="InterPro"/>
</dbReference>
<dbReference type="PANTHER" id="PTHR34861:SF10">
    <property type="entry name" value="CYCLASE"/>
    <property type="match status" value="1"/>
</dbReference>
<organism evidence="3 4">
    <name type="scientific">Uncinocarpus reesii (strain UAMH 1704)</name>
    <dbReference type="NCBI Taxonomy" id="336963"/>
    <lineage>
        <taxon>Eukaryota</taxon>
        <taxon>Fungi</taxon>
        <taxon>Dikarya</taxon>
        <taxon>Ascomycota</taxon>
        <taxon>Pezizomycotina</taxon>
        <taxon>Eurotiomycetes</taxon>
        <taxon>Eurotiomycetidae</taxon>
        <taxon>Onygenales</taxon>
        <taxon>Onygenaceae</taxon>
        <taxon>Uncinocarpus</taxon>
    </lineage>
</organism>
<dbReference type="RefSeq" id="XP_002544084.1">
    <property type="nucleotide sequence ID" value="XM_002544038.1"/>
</dbReference>
<dbReference type="OrthoDB" id="5396at2759"/>
<reference evidence="4" key="1">
    <citation type="journal article" date="2009" name="Genome Res.">
        <title>Comparative genomic analyses of the human fungal pathogens Coccidioides and their relatives.</title>
        <authorList>
            <person name="Sharpton T.J."/>
            <person name="Stajich J.E."/>
            <person name="Rounsley S.D."/>
            <person name="Gardner M.J."/>
            <person name="Wortman J.R."/>
            <person name="Jordar V.S."/>
            <person name="Maiti R."/>
            <person name="Kodira C.D."/>
            <person name="Neafsey D.E."/>
            <person name="Zeng Q."/>
            <person name="Hung C.-Y."/>
            <person name="McMahan C."/>
            <person name="Muszewska A."/>
            <person name="Grynberg M."/>
            <person name="Mandel M.A."/>
            <person name="Kellner E.M."/>
            <person name="Barker B.M."/>
            <person name="Galgiani J.N."/>
            <person name="Orbach M.J."/>
            <person name="Kirkland T.N."/>
            <person name="Cole G.T."/>
            <person name="Henn M.R."/>
            <person name="Birren B.W."/>
            <person name="Taylor J.W."/>
        </authorList>
    </citation>
    <scope>NUCLEOTIDE SEQUENCE [LARGE SCALE GENOMIC DNA]</scope>
    <source>
        <strain evidence="4">UAMH 1704</strain>
    </source>
</reference>
<gene>
    <name evidence="3" type="ORF">UREG_03601</name>
</gene>
<dbReference type="Proteomes" id="UP000002058">
    <property type="component" value="Unassembled WGS sequence"/>
</dbReference>
<keyword evidence="4" id="KW-1185">Reference proteome</keyword>
<dbReference type="InterPro" id="IPR007325">
    <property type="entry name" value="KFase/CYL"/>
</dbReference>
<dbReference type="GeneID" id="8443734"/>
<dbReference type="Pfam" id="PF04199">
    <property type="entry name" value="Cyclase"/>
    <property type="match status" value="1"/>
</dbReference>
<dbReference type="KEGG" id="ure:UREG_03601"/>
<dbReference type="SUPFAM" id="SSF102198">
    <property type="entry name" value="Putative cyclase"/>
    <property type="match status" value="1"/>
</dbReference>